<name>A0A8T4HA10_9SPHI</name>
<organism evidence="1 2">
    <name type="scientific">Rhinopithecimicrobium faecis</name>
    <dbReference type="NCBI Taxonomy" id="2820698"/>
    <lineage>
        <taxon>Bacteria</taxon>
        <taxon>Pseudomonadati</taxon>
        <taxon>Bacteroidota</taxon>
        <taxon>Sphingobacteriia</taxon>
        <taxon>Sphingobacteriales</taxon>
        <taxon>Sphingobacteriaceae</taxon>
        <taxon>Rhinopithecimicrobium</taxon>
    </lineage>
</organism>
<keyword evidence="2" id="KW-1185">Reference proteome</keyword>
<comment type="caution">
    <text evidence="1">The sequence shown here is derived from an EMBL/GenBank/DDBJ whole genome shotgun (WGS) entry which is preliminary data.</text>
</comment>
<gene>
    <name evidence="1" type="ORF">J5U18_10245</name>
</gene>
<evidence type="ECO:0000313" key="2">
    <source>
        <dbReference type="Proteomes" id="UP000679691"/>
    </source>
</evidence>
<evidence type="ECO:0000313" key="1">
    <source>
        <dbReference type="EMBL" id="MBP3943940.1"/>
    </source>
</evidence>
<dbReference type="AlphaFoldDB" id="A0A8T4HA10"/>
<accession>A0A8T4HA10</accession>
<dbReference type="Proteomes" id="UP000679691">
    <property type="component" value="Unassembled WGS sequence"/>
</dbReference>
<protein>
    <submittedName>
        <fullName evidence="1">Uncharacterized protein</fullName>
    </submittedName>
</protein>
<reference evidence="1" key="1">
    <citation type="submission" date="2021-03" db="EMBL/GenBank/DDBJ databases">
        <authorList>
            <person name="Lu T."/>
            <person name="Wang Q."/>
            <person name="Han X."/>
        </authorList>
    </citation>
    <scope>NUCLEOTIDE SEQUENCE</scope>
    <source>
        <strain evidence="1">WQ 2009</strain>
    </source>
</reference>
<sequence>MANKQDLFVKIGDLLQDLSTQYETFSTAGLEDKEAELALFEATSHYLKANITLFNKQFVATATDTSTSLYNIEDLLDNPQDAVSANPTLTSPAAEFSPRNFAEEQKSKVHFDTYFTPPSELTQESTRFPLSDPTPIIAEINEAPPVVEQEIPAILTVEEVKPVTEEVKPVTEEVKPVTEELAPVVEEVIQAEKVVIIEDVKEADVAARPMSLNEILSQQRKMAADASAESSATTPFPTNPEKIVDIKSAISLNDKLMFIKDLFNGYSLGYSEAIEILNRFDDYASADAFLQTNYALKNNWAQKPATVEKLYKVMRKRF</sequence>
<proteinExistence type="predicted"/>
<dbReference type="RefSeq" id="WP_353547444.1">
    <property type="nucleotide sequence ID" value="NZ_JAGKSB010000011.1"/>
</dbReference>
<dbReference type="EMBL" id="JAGKSB010000011">
    <property type="protein sequence ID" value="MBP3943940.1"/>
    <property type="molecule type" value="Genomic_DNA"/>
</dbReference>